<gene>
    <name evidence="2" type="ORF">J2I47_04815</name>
</gene>
<keyword evidence="3" id="KW-1185">Reference proteome</keyword>
<name>A0A939GB97_9BACT</name>
<feature type="transmembrane region" description="Helical" evidence="1">
    <location>
        <begin position="47"/>
        <end position="65"/>
    </location>
</feature>
<evidence type="ECO:0000256" key="1">
    <source>
        <dbReference type="SAM" id="Phobius"/>
    </source>
</evidence>
<protein>
    <submittedName>
        <fullName evidence="2">Uncharacterized protein</fullName>
    </submittedName>
</protein>
<dbReference type="EMBL" id="JAFMYV010000002">
    <property type="protein sequence ID" value="MBO0935862.1"/>
    <property type="molecule type" value="Genomic_DNA"/>
</dbReference>
<dbReference type="Pfam" id="PF22765">
    <property type="entry name" value="DUF7010"/>
    <property type="match status" value="1"/>
</dbReference>
<dbReference type="RefSeq" id="WP_207363423.1">
    <property type="nucleotide sequence ID" value="NZ_JAFMYV010000002.1"/>
</dbReference>
<feature type="transmembrane region" description="Helical" evidence="1">
    <location>
        <begin position="132"/>
        <end position="150"/>
    </location>
</feature>
<feature type="transmembrane region" description="Helical" evidence="1">
    <location>
        <begin position="156"/>
        <end position="174"/>
    </location>
</feature>
<sequence length="182" mass="19610">MNFAEQLDQERRRLLVSSNGGIALPAAGAIYWLGLGAAGAWLSPGQWMLVAFITSGLIFPLGLALQKPLRSNILIQSPLAGLIGLALVSMMLSWPVTIAASGANRALAPLALAVGMSLHWPVIGWLFGSRVCLVHAISRAVLTTGLWYVFPHNRFTLIPLAVSALYGLTIWGLTREVTRTRR</sequence>
<dbReference type="Proteomes" id="UP000664034">
    <property type="component" value="Unassembled WGS sequence"/>
</dbReference>
<comment type="caution">
    <text evidence="2">The sequence shown here is derived from an EMBL/GenBank/DDBJ whole genome shotgun (WGS) entry which is preliminary data.</text>
</comment>
<feature type="transmembrane region" description="Helical" evidence="1">
    <location>
        <begin position="77"/>
        <end position="100"/>
    </location>
</feature>
<evidence type="ECO:0000313" key="3">
    <source>
        <dbReference type="Proteomes" id="UP000664034"/>
    </source>
</evidence>
<reference evidence="2" key="1">
    <citation type="submission" date="2021-03" db="EMBL/GenBank/DDBJ databases">
        <title>Fibrella sp. HMF5335 genome sequencing and assembly.</title>
        <authorList>
            <person name="Kang H."/>
            <person name="Kim H."/>
            <person name="Bae S."/>
            <person name="Joh K."/>
        </authorList>
    </citation>
    <scope>NUCLEOTIDE SEQUENCE</scope>
    <source>
        <strain evidence="2">HMF5335</strain>
    </source>
</reference>
<feature type="transmembrane region" description="Helical" evidence="1">
    <location>
        <begin position="106"/>
        <end position="127"/>
    </location>
</feature>
<dbReference type="AlphaFoldDB" id="A0A939GB97"/>
<feature type="transmembrane region" description="Helical" evidence="1">
    <location>
        <begin position="21"/>
        <end position="41"/>
    </location>
</feature>
<keyword evidence="1" id="KW-0472">Membrane</keyword>
<accession>A0A939GB97</accession>
<keyword evidence="1" id="KW-1133">Transmembrane helix</keyword>
<evidence type="ECO:0000313" key="2">
    <source>
        <dbReference type="EMBL" id="MBO0935862.1"/>
    </source>
</evidence>
<keyword evidence="1" id="KW-0812">Transmembrane</keyword>
<organism evidence="2 3">
    <name type="scientific">Fibrella rubiginis</name>
    <dbReference type="NCBI Taxonomy" id="2817060"/>
    <lineage>
        <taxon>Bacteria</taxon>
        <taxon>Pseudomonadati</taxon>
        <taxon>Bacteroidota</taxon>
        <taxon>Cytophagia</taxon>
        <taxon>Cytophagales</taxon>
        <taxon>Spirosomataceae</taxon>
        <taxon>Fibrella</taxon>
    </lineage>
</organism>
<proteinExistence type="predicted"/>
<dbReference type="InterPro" id="IPR053824">
    <property type="entry name" value="DUF7010"/>
</dbReference>